<sequence>MSWTVLLVIVIAGVAKLVTAPPNIVVVWLTSKFAMHQKFNADEVVVTFDGKTLEGTEKSNFIDSFNEASFLVRNSIFKGNEAYYIDPQLEVTPYIIHSKKGKKDMKLTVYYDHSKVEVIKQIDKSVLSYSLNSESLKAITNPTRIAV</sequence>
<evidence type="ECO:0000313" key="1">
    <source>
        <dbReference type="EMBL" id="PWI26436.1"/>
    </source>
</evidence>
<dbReference type="InterPro" id="IPR019723">
    <property type="entry name" value="Uncharacterised_YfmQ"/>
</dbReference>
<reference evidence="1 2" key="1">
    <citation type="submission" date="2018-05" db="EMBL/GenBank/DDBJ databases">
        <title>Kurthia sibirica genome sequence.</title>
        <authorList>
            <person name="Maclea K.S."/>
            <person name="Goen A.E."/>
        </authorList>
    </citation>
    <scope>NUCLEOTIDE SEQUENCE [LARGE SCALE GENOMIC DNA]</scope>
    <source>
        <strain evidence="1 2">ATCC 49154</strain>
    </source>
</reference>
<protein>
    <submittedName>
        <fullName evidence="1">Uncharacterized protein</fullName>
    </submittedName>
</protein>
<gene>
    <name evidence="1" type="ORF">DEX24_03640</name>
</gene>
<keyword evidence="2" id="KW-1185">Reference proteome</keyword>
<accession>A0A2U3APK0</accession>
<dbReference type="EMBL" id="QFVR01000003">
    <property type="protein sequence ID" value="PWI26436.1"/>
    <property type="molecule type" value="Genomic_DNA"/>
</dbReference>
<proteinExistence type="predicted"/>
<evidence type="ECO:0000313" key="2">
    <source>
        <dbReference type="Proteomes" id="UP000245938"/>
    </source>
</evidence>
<dbReference type="Pfam" id="PF10787">
    <property type="entry name" value="YfmQ"/>
    <property type="match status" value="1"/>
</dbReference>
<dbReference type="OrthoDB" id="2718899at2"/>
<dbReference type="AlphaFoldDB" id="A0A2U3APK0"/>
<comment type="caution">
    <text evidence="1">The sequence shown here is derived from an EMBL/GenBank/DDBJ whole genome shotgun (WGS) entry which is preliminary data.</text>
</comment>
<dbReference type="RefSeq" id="WP_109305040.1">
    <property type="nucleotide sequence ID" value="NZ_BJUF01000003.1"/>
</dbReference>
<name>A0A2U3APK0_9BACL</name>
<dbReference type="Proteomes" id="UP000245938">
    <property type="component" value="Unassembled WGS sequence"/>
</dbReference>
<organism evidence="1 2">
    <name type="scientific">Kurthia sibirica</name>
    <dbReference type="NCBI Taxonomy" id="202750"/>
    <lineage>
        <taxon>Bacteria</taxon>
        <taxon>Bacillati</taxon>
        <taxon>Bacillota</taxon>
        <taxon>Bacilli</taxon>
        <taxon>Bacillales</taxon>
        <taxon>Caryophanaceae</taxon>
        <taxon>Kurthia</taxon>
    </lineage>
</organism>